<accession>A0A7K8R5W2</accession>
<dbReference type="GO" id="GO:0019216">
    <property type="term" value="P:regulation of lipid metabolic process"/>
    <property type="evidence" value="ECO:0007669"/>
    <property type="project" value="TreeGrafter"/>
</dbReference>
<organism evidence="3 4">
    <name type="scientific">Smithornis capensis</name>
    <dbReference type="NCBI Taxonomy" id="363769"/>
    <lineage>
        <taxon>Eukaryota</taxon>
        <taxon>Metazoa</taxon>
        <taxon>Chordata</taxon>
        <taxon>Craniata</taxon>
        <taxon>Vertebrata</taxon>
        <taxon>Euteleostomi</taxon>
        <taxon>Archelosauria</taxon>
        <taxon>Archosauria</taxon>
        <taxon>Dinosauria</taxon>
        <taxon>Saurischia</taxon>
        <taxon>Theropoda</taxon>
        <taxon>Coelurosauria</taxon>
        <taxon>Aves</taxon>
        <taxon>Neognathae</taxon>
        <taxon>Neoaves</taxon>
        <taxon>Telluraves</taxon>
        <taxon>Australaves</taxon>
        <taxon>Passeriformes</taxon>
        <taxon>Eurylaimidae</taxon>
        <taxon>Smithornis</taxon>
    </lineage>
</organism>
<protein>
    <submittedName>
        <fullName evidence="3">PSPB protein</fullName>
    </submittedName>
</protein>
<keyword evidence="4" id="KW-1185">Reference proteome</keyword>
<dbReference type="AlphaFoldDB" id="A0A7K8R5W2"/>
<dbReference type="SMART" id="SM00741">
    <property type="entry name" value="SapB"/>
    <property type="match status" value="1"/>
</dbReference>
<dbReference type="PROSITE" id="PS50015">
    <property type="entry name" value="SAP_B"/>
    <property type="match status" value="1"/>
</dbReference>
<proteinExistence type="predicted"/>
<reference evidence="3 4" key="1">
    <citation type="submission" date="2019-09" db="EMBL/GenBank/DDBJ databases">
        <title>Bird 10,000 Genomes (B10K) Project - Family phase.</title>
        <authorList>
            <person name="Zhang G."/>
        </authorList>
    </citation>
    <scope>NUCLEOTIDE SEQUENCE [LARGE SCALE GENOMIC DNA]</scope>
    <source>
        <strain evidence="3">B10K-CU-031-20</strain>
    </source>
</reference>
<feature type="domain" description="Saposin B-type" evidence="2">
    <location>
        <begin position="16"/>
        <end position="95"/>
    </location>
</feature>
<keyword evidence="1" id="KW-1015">Disulfide bond</keyword>
<dbReference type="SUPFAM" id="SSF47862">
    <property type="entry name" value="Saposin"/>
    <property type="match status" value="1"/>
</dbReference>
<feature type="non-terminal residue" evidence="3">
    <location>
        <position position="140"/>
    </location>
</feature>
<gene>
    <name evidence="3" type="primary">Sftpb</name>
    <name evidence="3" type="ORF">SMICAP_R15218</name>
</gene>
<feature type="non-terminal residue" evidence="3">
    <location>
        <position position="1"/>
    </location>
</feature>
<dbReference type="PANTHER" id="PTHR11480">
    <property type="entry name" value="SAPOSIN-RELATED"/>
    <property type="match status" value="1"/>
</dbReference>
<dbReference type="InterPro" id="IPR051428">
    <property type="entry name" value="Sphingo_Act-Surfact_Prot"/>
</dbReference>
<dbReference type="EMBL" id="VWYW01001305">
    <property type="protein sequence ID" value="NXF13097.1"/>
    <property type="molecule type" value="Genomic_DNA"/>
</dbReference>
<sequence>WIPTSHTSPCPRCPLLQDTCAICQQLFTFLQRASNQSAVQVVAQQLLRALCLPLSILALPCQALVHTLVPRLLWELQHLVPQQICANLKLCQGEPGGAPAVPLLGALSTHPQPPAPGAALALPVPLPLCWLCRRFVAQAE</sequence>
<evidence type="ECO:0000259" key="2">
    <source>
        <dbReference type="PROSITE" id="PS50015"/>
    </source>
</evidence>
<evidence type="ECO:0000313" key="3">
    <source>
        <dbReference type="EMBL" id="NXF13097.1"/>
    </source>
</evidence>
<dbReference type="InterPro" id="IPR011001">
    <property type="entry name" value="Saposin-like"/>
</dbReference>
<dbReference type="GO" id="GO:0007193">
    <property type="term" value="P:adenylate cyclase-inhibiting G protein-coupled receptor signaling pathway"/>
    <property type="evidence" value="ECO:0007669"/>
    <property type="project" value="TreeGrafter"/>
</dbReference>
<evidence type="ECO:0000256" key="1">
    <source>
        <dbReference type="ARBA" id="ARBA00023157"/>
    </source>
</evidence>
<comment type="caution">
    <text evidence="3">The sequence shown here is derived from an EMBL/GenBank/DDBJ whole genome shotgun (WGS) entry which is preliminary data.</text>
</comment>
<evidence type="ECO:0000313" key="4">
    <source>
        <dbReference type="Proteomes" id="UP000567624"/>
    </source>
</evidence>
<dbReference type="InterPro" id="IPR008139">
    <property type="entry name" value="SaposinB_dom"/>
</dbReference>
<dbReference type="Gene3D" id="1.10.225.10">
    <property type="entry name" value="Saposin-like"/>
    <property type="match status" value="1"/>
</dbReference>
<name>A0A7K8R5W2_9PASS</name>
<dbReference type="PANTHER" id="PTHR11480:SF36">
    <property type="entry name" value="PROSAPOSIN"/>
    <property type="match status" value="1"/>
</dbReference>
<dbReference type="Proteomes" id="UP000567624">
    <property type="component" value="Unassembled WGS sequence"/>
</dbReference>